<evidence type="ECO:0000313" key="1">
    <source>
        <dbReference type="EMBL" id="MXY93973.1"/>
    </source>
</evidence>
<dbReference type="NCBIfam" id="TIGR01409">
    <property type="entry name" value="TAT_signal_seq"/>
    <property type="match status" value="1"/>
</dbReference>
<dbReference type="Pfam" id="PF01547">
    <property type="entry name" value="SBP_bac_1"/>
    <property type="match status" value="1"/>
</dbReference>
<dbReference type="AlphaFoldDB" id="A0A6B0YTD7"/>
<reference evidence="1" key="1">
    <citation type="submission" date="2019-09" db="EMBL/GenBank/DDBJ databases">
        <title>Characterisation of the sponge microbiome using genome-centric metagenomics.</title>
        <authorList>
            <person name="Engelberts J.P."/>
            <person name="Robbins S.J."/>
            <person name="De Goeij J.M."/>
            <person name="Aranda M."/>
            <person name="Bell S.C."/>
            <person name="Webster N.S."/>
        </authorList>
    </citation>
    <scope>NUCLEOTIDE SEQUENCE</scope>
    <source>
        <strain evidence="1">SB0664_bin_27</strain>
    </source>
</reference>
<dbReference type="InterPro" id="IPR019546">
    <property type="entry name" value="TAT_signal_bac_arc"/>
</dbReference>
<protein>
    <submittedName>
        <fullName evidence="1">Extracellular solute-binding protein</fullName>
    </submittedName>
</protein>
<sequence>MRNLRPASCCNPQEQNGFQPRHRLWQPSAKPGELAGGMLTNASIIGAIDCVKETFFSSMNCDTLCWNQNREGICHLSHFSLVTLNSKTSGGKQNMRKQGFSRREFLSLAGATGGAALLAACQPVAQDTADGGMETAMEPVTVTVQSGWQTSGDGDIWTPSIELFDEKGTHISIEMIRLHVSPEDTMTAVAGGTAPDVYHRYIGGFAELMARGVMLPLDDLIANATDFDPDIYLGSQWDNGKWDGVTYGIPALEGGSMPAICWHKHLIEEVGGDPEVGPRSWPEMLEWSRMLLQYDDDGNLTRAGFDPKDAYGFTVIAWPVVFDANYISEDKRTFTFDTEAWAEGLSIITQFYTDPGMDKMLALRDQWGYWSGYPSSGFNNAKRAMVMDGNWLPGGLRGMVEVTGVELESIGYNFHPNLNEGYKAIDFGTGHTLFMPRTTQVAEDALSFIIHMTSVEVGLLEFEIRAAAMWSKPLLDAIDLSSVPGLQWFFDAPLEADRLWSPGEFLTPVQSQCENLWTRAFEEVIVGVKSPEDALFDINKELQQSLDEYWETQS</sequence>
<dbReference type="SUPFAM" id="SSF53850">
    <property type="entry name" value="Periplasmic binding protein-like II"/>
    <property type="match status" value="1"/>
</dbReference>
<organism evidence="1">
    <name type="scientific">Caldilineaceae bacterium SB0664_bin_27</name>
    <dbReference type="NCBI Taxonomy" id="2605260"/>
    <lineage>
        <taxon>Bacteria</taxon>
        <taxon>Bacillati</taxon>
        <taxon>Chloroflexota</taxon>
        <taxon>Caldilineae</taxon>
        <taxon>Caldilineales</taxon>
        <taxon>Caldilineaceae</taxon>
    </lineage>
</organism>
<dbReference type="EMBL" id="VXRG01000092">
    <property type="protein sequence ID" value="MXY93973.1"/>
    <property type="molecule type" value="Genomic_DNA"/>
</dbReference>
<name>A0A6B0YTD7_9CHLR</name>
<accession>A0A6B0YTD7</accession>
<dbReference type="InterPro" id="IPR006059">
    <property type="entry name" value="SBP"/>
</dbReference>
<dbReference type="Gene3D" id="3.40.190.10">
    <property type="entry name" value="Periplasmic binding protein-like II"/>
    <property type="match status" value="1"/>
</dbReference>
<dbReference type="InterPro" id="IPR050490">
    <property type="entry name" value="Bact_solute-bd_prot1"/>
</dbReference>
<gene>
    <name evidence="1" type="ORF">F4Y42_11070</name>
</gene>
<comment type="caution">
    <text evidence="1">The sequence shown here is derived from an EMBL/GenBank/DDBJ whole genome shotgun (WGS) entry which is preliminary data.</text>
</comment>
<dbReference type="PANTHER" id="PTHR43649">
    <property type="entry name" value="ARABINOSE-BINDING PROTEIN-RELATED"/>
    <property type="match status" value="1"/>
</dbReference>
<proteinExistence type="predicted"/>